<feature type="region of interest" description="Disordered" evidence="1">
    <location>
        <begin position="508"/>
        <end position="547"/>
    </location>
</feature>
<gene>
    <name evidence="2" type="ORF">HXX76_010087</name>
</gene>
<accession>A0A835SP11</accession>
<dbReference type="AlphaFoldDB" id="A0A835SP11"/>
<feature type="compositionally biased region" description="Pro residues" evidence="1">
    <location>
        <begin position="261"/>
        <end position="271"/>
    </location>
</feature>
<evidence type="ECO:0000313" key="3">
    <source>
        <dbReference type="Proteomes" id="UP000650467"/>
    </source>
</evidence>
<evidence type="ECO:0000256" key="1">
    <source>
        <dbReference type="SAM" id="MobiDB-lite"/>
    </source>
</evidence>
<proteinExistence type="predicted"/>
<evidence type="ECO:0000313" key="2">
    <source>
        <dbReference type="EMBL" id="KAG2430568.1"/>
    </source>
</evidence>
<feature type="compositionally biased region" description="Low complexity" evidence="1">
    <location>
        <begin position="280"/>
        <end position="311"/>
    </location>
</feature>
<keyword evidence="3" id="KW-1185">Reference proteome</keyword>
<reference evidence="2" key="1">
    <citation type="journal article" date="2020" name="bioRxiv">
        <title>Comparative genomics of Chlamydomonas.</title>
        <authorList>
            <person name="Craig R.J."/>
            <person name="Hasan A.R."/>
            <person name="Ness R.W."/>
            <person name="Keightley P.D."/>
        </authorList>
    </citation>
    <scope>NUCLEOTIDE SEQUENCE</scope>
    <source>
        <strain evidence="2">SAG 7.73</strain>
    </source>
</reference>
<comment type="caution">
    <text evidence="2">The sequence shown here is derived from an EMBL/GenBank/DDBJ whole genome shotgun (WGS) entry which is preliminary data.</text>
</comment>
<feature type="compositionally biased region" description="Pro residues" evidence="1">
    <location>
        <begin position="512"/>
        <end position="523"/>
    </location>
</feature>
<feature type="region of interest" description="Disordered" evidence="1">
    <location>
        <begin position="249"/>
        <end position="372"/>
    </location>
</feature>
<sequence>MVFDNDPNAAPNQPLFRQQELINLFHQGKLSRCTLLAGFNTKRAPNRPISSCFFRTLDFLLQHLAAGNNYRAIIDKEEAKGYPPAGWLRPCTVASAEDAPAVLAAATADDPPEQLETFPANHSLRFFFSARSWCYINSFRTTTSSMRAVIGIQSDEMYQRYEDGEFSEWTLVLGLTDPAPPTNTWLPASVMVPLGALMYMHDYNRPYLPLSLEELREIKAEGVAALGPRSGAETLPLPPPVAAYYAAAAAPEPTPAHAEDAPPPPPPPPPAATGGGRAGGRAAASNSGGASSAGAGPSAPPAAGGAAGARAPSPPSGGGGPPPPPPPPEDDPLLSRGNWIMPKPFDAPATSPSPAPDSDGGGGAAASADGAAAPAALQPSPFLQADFAKGVHAAFETPPLRLFMGERAQAALCVNWWFQEPAEAGGATRGPYSPEQMLLAYVAGCSELHEETLVCGTEADLRTPPPAAAFSPLAQLLGAVTEGLHYTPVTRSELLSPLAQRLLGNRTRATPLPMPAAPSPTPAPVMLQHAAPQHQHQQGQQQQQHQPAALPQLVIVSAQQPPTPVVMMAAQPGAAQPAPVVVHAAPGVPFPGAMPYPAMRPMHVLPNLPPGPMMRPRPVGQYVVPSVVYAQPYNPAGLGAVAGGAGVQQQPLYTGGTVLVTPVVAAPPPPPR</sequence>
<dbReference type="EMBL" id="JAEHOC010000027">
    <property type="protein sequence ID" value="KAG2430568.1"/>
    <property type="molecule type" value="Genomic_DNA"/>
</dbReference>
<feature type="compositionally biased region" description="Pro residues" evidence="1">
    <location>
        <begin position="312"/>
        <end position="327"/>
    </location>
</feature>
<dbReference type="OrthoDB" id="543223at2759"/>
<protein>
    <submittedName>
        <fullName evidence="2">Uncharacterized protein</fullName>
    </submittedName>
</protein>
<dbReference type="Proteomes" id="UP000650467">
    <property type="component" value="Unassembled WGS sequence"/>
</dbReference>
<name>A0A835SP11_CHLIN</name>
<organism evidence="2 3">
    <name type="scientific">Chlamydomonas incerta</name>
    <dbReference type="NCBI Taxonomy" id="51695"/>
    <lineage>
        <taxon>Eukaryota</taxon>
        <taxon>Viridiplantae</taxon>
        <taxon>Chlorophyta</taxon>
        <taxon>core chlorophytes</taxon>
        <taxon>Chlorophyceae</taxon>
        <taxon>CS clade</taxon>
        <taxon>Chlamydomonadales</taxon>
        <taxon>Chlamydomonadaceae</taxon>
        <taxon>Chlamydomonas</taxon>
    </lineage>
</organism>
<feature type="compositionally biased region" description="Low complexity" evidence="1">
    <location>
        <begin position="346"/>
        <end position="358"/>
    </location>
</feature>
<feature type="compositionally biased region" description="Low complexity" evidence="1">
    <location>
        <begin position="527"/>
        <end position="547"/>
    </location>
</feature>